<dbReference type="Proteomes" id="UP000618943">
    <property type="component" value="Unassembled WGS sequence"/>
</dbReference>
<dbReference type="InterPro" id="IPR007889">
    <property type="entry name" value="HTH_Psq"/>
</dbReference>
<comment type="caution">
    <text evidence="2">The sequence shown here is derived from an EMBL/GenBank/DDBJ whole genome shotgun (WGS) entry which is preliminary data.</text>
</comment>
<dbReference type="RefSeq" id="WP_200748083.1">
    <property type="nucleotide sequence ID" value="NZ_JAEOAH010000004.1"/>
</dbReference>
<accession>A0ABS1H3U6</accession>
<evidence type="ECO:0000313" key="3">
    <source>
        <dbReference type="Proteomes" id="UP000618943"/>
    </source>
</evidence>
<evidence type="ECO:0000259" key="1">
    <source>
        <dbReference type="PROSITE" id="PS50960"/>
    </source>
</evidence>
<gene>
    <name evidence="2" type="ORF">JFL43_04325</name>
</gene>
<name>A0ABS1H3U6_9BACL</name>
<feature type="domain" description="HTH psq-type" evidence="1">
    <location>
        <begin position="1"/>
        <end position="37"/>
    </location>
</feature>
<dbReference type="Gene3D" id="1.10.10.60">
    <property type="entry name" value="Homeodomain-like"/>
    <property type="match status" value="1"/>
</dbReference>
<organism evidence="2 3">
    <name type="scientific">Viridibacillus soli</name>
    <dbReference type="NCBI Taxonomy" id="2798301"/>
    <lineage>
        <taxon>Bacteria</taxon>
        <taxon>Bacillati</taxon>
        <taxon>Bacillota</taxon>
        <taxon>Bacilli</taxon>
        <taxon>Bacillales</taxon>
        <taxon>Caryophanaceae</taxon>
        <taxon>Viridibacillus</taxon>
    </lineage>
</organism>
<evidence type="ECO:0000313" key="2">
    <source>
        <dbReference type="EMBL" id="MBK3494094.1"/>
    </source>
</evidence>
<reference evidence="2 3" key="1">
    <citation type="submission" date="2020-12" db="EMBL/GenBank/DDBJ databases">
        <title>YIM B01967 draft genome.</title>
        <authorList>
            <person name="Yan X."/>
        </authorList>
    </citation>
    <scope>NUCLEOTIDE SEQUENCE [LARGE SCALE GENOMIC DNA]</scope>
    <source>
        <strain evidence="2 3">YIM B01967</strain>
    </source>
</reference>
<keyword evidence="3" id="KW-1185">Reference proteome</keyword>
<proteinExistence type="predicted"/>
<dbReference type="PROSITE" id="PS50960">
    <property type="entry name" value="HTH_PSQ"/>
    <property type="match status" value="1"/>
</dbReference>
<dbReference type="InterPro" id="IPR009057">
    <property type="entry name" value="Homeodomain-like_sf"/>
</dbReference>
<protein>
    <submittedName>
        <fullName evidence="2">Transposase</fullName>
    </submittedName>
</protein>
<sequence length="37" mass="4497">MKRERKTYTPEFKLQIVKLYENGKSRADIAREYDICC</sequence>
<dbReference type="EMBL" id="JAEOAH010000004">
    <property type="protein sequence ID" value="MBK3494094.1"/>
    <property type="molecule type" value="Genomic_DNA"/>
</dbReference>
<dbReference type="Pfam" id="PF04218">
    <property type="entry name" value="CENP-B_N"/>
    <property type="match status" value="1"/>
</dbReference>
<dbReference type="SUPFAM" id="SSF46689">
    <property type="entry name" value="Homeodomain-like"/>
    <property type="match status" value="1"/>
</dbReference>